<dbReference type="Proteomes" id="UP001596016">
    <property type="component" value="Unassembled WGS sequence"/>
</dbReference>
<protein>
    <submittedName>
        <fullName evidence="1">Uncharacterized protein</fullName>
    </submittedName>
</protein>
<accession>A0ABW0GYR3</accession>
<gene>
    <name evidence="1" type="ORF">ACFPLB_12585</name>
</gene>
<sequence length="91" mass="10579">MCDLAARILLPLSPFTPAPGLIGCARFFEGLEEIWCRIPDEGVPDILGISDVWKNTEVHIDQMLFKDWSPRLWLIKVTERQYARMLHKRTL</sequence>
<name>A0ABW0GYR3_9HYPH</name>
<organism evidence="1 2">
    <name type="scientific">Aquamicrobium segne</name>
    <dbReference type="NCBI Taxonomy" id="469547"/>
    <lineage>
        <taxon>Bacteria</taxon>
        <taxon>Pseudomonadati</taxon>
        <taxon>Pseudomonadota</taxon>
        <taxon>Alphaproteobacteria</taxon>
        <taxon>Hyphomicrobiales</taxon>
        <taxon>Phyllobacteriaceae</taxon>
        <taxon>Aquamicrobium</taxon>
    </lineage>
</organism>
<comment type="caution">
    <text evidence="1">The sequence shown here is derived from an EMBL/GenBank/DDBJ whole genome shotgun (WGS) entry which is preliminary data.</text>
</comment>
<proteinExistence type="predicted"/>
<evidence type="ECO:0000313" key="1">
    <source>
        <dbReference type="EMBL" id="MFC5386797.1"/>
    </source>
</evidence>
<keyword evidence="2" id="KW-1185">Reference proteome</keyword>
<dbReference type="RefSeq" id="WP_378230130.1">
    <property type="nucleotide sequence ID" value="NZ_JBHSLL010000044.1"/>
</dbReference>
<dbReference type="PROSITE" id="PS51257">
    <property type="entry name" value="PROKAR_LIPOPROTEIN"/>
    <property type="match status" value="1"/>
</dbReference>
<dbReference type="EMBL" id="JBHSLL010000044">
    <property type="protein sequence ID" value="MFC5386797.1"/>
    <property type="molecule type" value="Genomic_DNA"/>
</dbReference>
<reference evidence="2" key="1">
    <citation type="journal article" date="2019" name="Int. J. Syst. Evol. Microbiol.">
        <title>The Global Catalogue of Microorganisms (GCM) 10K type strain sequencing project: providing services to taxonomists for standard genome sequencing and annotation.</title>
        <authorList>
            <consortium name="The Broad Institute Genomics Platform"/>
            <consortium name="The Broad Institute Genome Sequencing Center for Infectious Disease"/>
            <person name="Wu L."/>
            <person name="Ma J."/>
        </authorList>
    </citation>
    <scope>NUCLEOTIDE SEQUENCE [LARGE SCALE GENOMIC DNA]</scope>
    <source>
        <strain evidence="2">CGMCC 4.1415</strain>
    </source>
</reference>
<evidence type="ECO:0000313" key="2">
    <source>
        <dbReference type="Proteomes" id="UP001596016"/>
    </source>
</evidence>